<dbReference type="CDD" id="cd03794">
    <property type="entry name" value="GT4_WbuB-like"/>
    <property type="match status" value="1"/>
</dbReference>
<dbReference type="PANTHER" id="PTHR46401">
    <property type="entry name" value="GLYCOSYLTRANSFERASE WBBK-RELATED"/>
    <property type="match status" value="1"/>
</dbReference>
<evidence type="ECO:0000313" key="4">
    <source>
        <dbReference type="Proteomes" id="UP000033986"/>
    </source>
</evidence>
<dbReference type="GO" id="GO:0016757">
    <property type="term" value="F:glycosyltransferase activity"/>
    <property type="evidence" value="ECO:0007669"/>
    <property type="project" value="InterPro"/>
</dbReference>
<comment type="caution">
    <text evidence="3">The sequence shown here is derived from an EMBL/GenBank/DDBJ whole genome shotgun (WGS) entry which is preliminary data.</text>
</comment>
<dbReference type="Pfam" id="PF00534">
    <property type="entry name" value="Glycos_transf_1"/>
    <property type="match status" value="1"/>
</dbReference>
<evidence type="ECO:0000259" key="2">
    <source>
        <dbReference type="Pfam" id="PF00534"/>
    </source>
</evidence>
<feature type="domain" description="Glycosyl transferase family 1" evidence="2">
    <location>
        <begin position="187"/>
        <end position="348"/>
    </location>
</feature>
<gene>
    <name evidence="3" type="ORF">UV07_C0001G0022</name>
</gene>
<dbReference type="Proteomes" id="UP000033986">
    <property type="component" value="Unassembled WGS sequence"/>
</dbReference>
<dbReference type="InterPro" id="IPR001296">
    <property type="entry name" value="Glyco_trans_1"/>
</dbReference>
<organism evidence="3 4">
    <name type="scientific">Candidatus Azambacteria bacterium GW2011_GWB1_42_17</name>
    <dbReference type="NCBI Taxonomy" id="1618615"/>
    <lineage>
        <taxon>Bacteria</taxon>
        <taxon>Candidatus Azamiibacteriota</taxon>
    </lineage>
</organism>
<proteinExistence type="predicted"/>
<dbReference type="EMBL" id="LCDB01000001">
    <property type="protein sequence ID" value="KKS44902.1"/>
    <property type="molecule type" value="Genomic_DNA"/>
</dbReference>
<dbReference type="AlphaFoldDB" id="A0A0G0Z853"/>
<protein>
    <submittedName>
        <fullName evidence="3">Glycosyl transferase group 1</fullName>
    </submittedName>
</protein>
<evidence type="ECO:0000313" key="3">
    <source>
        <dbReference type="EMBL" id="KKS44902.1"/>
    </source>
</evidence>
<dbReference type="Gene3D" id="3.40.50.2000">
    <property type="entry name" value="Glycogen Phosphorylase B"/>
    <property type="match status" value="2"/>
</dbReference>
<evidence type="ECO:0000256" key="1">
    <source>
        <dbReference type="ARBA" id="ARBA00022679"/>
    </source>
</evidence>
<sequence length="380" mass="43750">MKIIYITNNRMPSEKAHSFQVIKMCESFFNAGIKIELWVPKRFNAIKEDPFIYYNIRPVFKIIKIPVIDPIPLEIIFGHVANLIESLTFALSGYWRLRKNKECSVYSRDQFILWFLSFSKNRFIYEIHSFPGKPFFYDRIWKKADKIIAITAALKQKIVERGIDGGKILVAPDAVDLAAFDAVKTDKEELKMELGLPKEFLVGYVGRFKTLGMEKGIKNMIEVLPMLGSDIKMVFVGGEEQEIKEYKMLAGRLNVLPQCVFIGYQSYSKIIKYTKAMDAVVIPFPNKLHYAYYASPLKLFEYMASGRPIISSDLPALREVLNDKNALFFKPEDAAGLARAIKMIKSSQMLGYHLSRQALADVKEYTWDNRAKNILNFIQQ</sequence>
<name>A0A0G0Z853_9BACT</name>
<keyword evidence="1 3" id="KW-0808">Transferase</keyword>
<dbReference type="SUPFAM" id="SSF53756">
    <property type="entry name" value="UDP-Glycosyltransferase/glycogen phosphorylase"/>
    <property type="match status" value="1"/>
</dbReference>
<accession>A0A0G0Z853</accession>
<dbReference type="PANTHER" id="PTHR46401:SF2">
    <property type="entry name" value="GLYCOSYLTRANSFERASE WBBK-RELATED"/>
    <property type="match status" value="1"/>
</dbReference>
<reference evidence="3 4" key="1">
    <citation type="journal article" date="2015" name="Nature">
        <title>rRNA introns, odd ribosomes, and small enigmatic genomes across a large radiation of phyla.</title>
        <authorList>
            <person name="Brown C.T."/>
            <person name="Hug L.A."/>
            <person name="Thomas B.C."/>
            <person name="Sharon I."/>
            <person name="Castelle C.J."/>
            <person name="Singh A."/>
            <person name="Wilkins M.J."/>
            <person name="Williams K.H."/>
            <person name="Banfield J.F."/>
        </authorList>
    </citation>
    <scope>NUCLEOTIDE SEQUENCE [LARGE SCALE GENOMIC DNA]</scope>
</reference>